<keyword evidence="2" id="KW-1185">Reference proteome</keyword>
<proteinExistence type="predicted"/>
<evidence type="ECO:0000313" key="2">
    <source>
        <dbReference type="Proteomes" id="UP000289437"/>
    </source>
</evidence>
<sequence>MSKLKLNIAFWDYDRTRALADGRVQIEGVESTFYNAPIVTEIFRGMIGERRFDISELGMTYYLRTFVDGVSPFVAIPVFPNRAFRHSAIYIHKASGIKKPEDLNGKTIGELALYGHDAGIMPKGMLAEEYGFKPETCRWVIGGLDWPLKPIDFVPHTHPANVEVVDIPKGKELGAMLEAGEIDALISADVPKCMLDNSPKVGRLFADFETVEREYYERTGIFPIMHTVVIRKDLLVEHPELAKLAYQGFCDAKKAAVDEYEHGLIFNSMGTMFPWFGKLVNADRALLGDDWWPYGIEANRKALEAILRYHHEQGITDRLFTLREIFVPELMTT</sequence>
<name>A0A4Q0T518_9BACT</name>
<organism evidence="1 2">
    <name type="scientific">Granulicella sibirica</name>
    <dbReference type="NCBI Taxonomy" id="2479048"/>
    <lineage>
        <taxon>Bacteria</taxon>
        <taxon>Pseudomonadati</taxon>
        <taxon>Acidobacteriota</taxon>
        <taxon>Terriglobia</taxon>
        <taxon>Terriglobales</taxon>
        <taxon>Acidobacteriaceae</taxon>
        <taxon>Granulicella</taxon>
    </lineage>
</organism>
<dbReference type="OrthoDB" id="9815602at2"/>
<reference evidence="2" key="2">
    <citation type="submission" date="2019-02" db="EMBL/GenBank/DDBJ databases">
        <title>Granulicella sibirica sp. nov., a psychrotolerant acidobacterium isolated from an organic soil layer in forested tundra, West Siberia.</title>
        <authorList>
            <person name="Oshkin I.Y."/>
            <person name="Kulichevskaya I.S."/>
            <person name="Rijpstra W.I.C."/>
            <person name="Sinninghe Damste J.S."/>
            <person name="Rakitin A.L."/>
            <person name="Ravin N.V."/>
            <person name="Dedysh S.N."/>
        </authorList>
    </citation>
    <scope>NUCLEOTIDE SEQUENCE [LARGE SCALE GENOMIC DNA]</scope>
    <source>
        <strain evidence="2">AF10</strain>
    </source>
</reference>
<reference evidence="1 2" key="1">
    <citation type="submission" date="2018-11" db="EMBL/GenBank/DDBJ databases">
        <authorList>
            <person name="Mardanov A.V."/>
            <person name="Ravin N.V."/>
            <person name="Dedysh S.N."/>
        </authorList>
    </citation>
    <scope>NUCLEOTIDE SEQUENCE [LARGE SCALE GENOMIC DNA]</scope>
    <source>
        <strain evidence="1 2">AF10</strain>
    </source>
</reference>
<dbReference type="EMBL" id="RDSM01000001">
    <property type="protein sequence ID" value="RXH58793.1"/>
    <property type="molecule type" value="Genomic_DNA"/>
</dbReference>
<dbReference type="RefSeq" id="WP_128912725.1">
    <property type="nucleotide sequence ID" value="NZ_RDSM01000001.1"/>
</dbReference>
<accession>A0A4Q0T518</accession>
<dbReference type="SUPFAM" id="SSF53850">
    <property type="entry name" value="Periplasmic binding protein-like II"/>
    <property type="match status" value="1"/>
</dbReference>
<evidence type="ECO:0000313" key="1">
    <source>
        <dbReference type="EMBL" id="RXH58793.1"/>
    </source>
</evidence>
<comment type="caution">
    <text evidence="1">The sequence shown here is derived from an EMBL/GenBank/DDBJ whole genome shotgun (WGS) entry which is preliminary data.</text>
</comment>
<dbReference type="AlphaFoldDB" id="A0A4Q0T518"/>
<gene>
    <name evidence="1" type="ORF">GRAN_2103</name>
</gene>
<protein>
    <submittedName>
        <fullName evidence="1">4,5-dihydroxyphthalate decarboxylase</fullName>
    </submittedName>
</protein>
<dbReference type="Gene3D" id="3.40.190.10">
    <property type="entry name" value="Periplasmic binding protein-like II"/>
    <property type="match status" value="1"/>
</dbReference>
<dbReference type="Proteomes" id="UP000289437">
    <property type="component" value="Unassembled WGS sequence"/>
</dbReference>